<evidence type="ECO:0000313" key="2">
    <source>
        <dbReference type="Proteomes" id="UP001589797"/>
    </source>
</evidence>
<evidence type="ECO:0000313" key="1">
    <source>
        <dbReference type="EMBL" id="MFC0261401.1"/>
    </source>
</evidence>
<proteinExistence type="predicted"/>
<protein>
    <recommendedName>
        <fullName evidence="3">Lipoprotein</fullName>
    </recommendedName>
</protein>
<name>A0ABV6FNF5_9BACT</name>
<keyword evidence="2" id="KW-1185">Reference proteome</keyword>
<dbReference type="PROSITE" id="PS51257">
    <property type="entry name" value="PROKAR_LIPOPROTEIN"/>
    <property type="match status" value="1"/>
</dbReference>
<dbReference type="EMBL" id="JBHLWI010000004">
    <property type="protein sequence ID" value="MFC0261401.1"/>
    <property type="molecule type" value="Genomic_DNA"/>
</dbReference>
<sequence length="279" mass="31878">MRSCLVYLFLLLAICSCDTGFSGDDDILKPISLSPEDLPEEVIYVRDSDIEVLPAFSWDMHTDGEFSYTEGSILGLLGENRFFLSGERFSTMIDFACANSKVNGIEMCRSFASDCDFSDFYLNGAWDLIGQAKTPNYFEWEFIDLKKTKKFVLKFDQLPKPARIVDYNVELSLSELNTIRFQKEVDSDSVFFQLVVIPKSNLKPENQRNFGTIAYRHLPVDNSFIIHGEDLFLFSQQKPTASDSVLINVVTVKRIVKEINDELIGFTYYVNDPKPVVLR</sequence>
<evidence type="ECO:0008006" key="3">
    <source>
        <dbReference type="Google" id="ProtNLM"/>
    </source>
</evidence>
<reference evidence="1 2" key="1">
    <citation type="submission" date="2024-09" db="EMBL/GenBank/DDBJ databases">
        <authorList>
            <person name="Sun Q."/>
            <person name="Mori K."/>
        </authorList>
    </citation>
    <scope>NUCLEOTIDE SEQUENCE [LARGE SCALE GENOMIC DNA]</scope>
    <source>
        <strain evidence="1 2">CCM 7650</strain>
    </source>
</reference>
<gene>
    <name evidence="1" type="ORF">ACFFIP_01815</name>
</gene>
<dbReference type="RefSeq" id="WP_382385851.1">
    <property type="nucleotide sequence ID" value="NZ_JBHLWI010000004.1"/>
</dbReference>
<accession>A0ABV6FNF5</accession>
<dbReference type="Proteomes" id="UP001589797">
    <property type="component" value="Unassembled WGS sequence"/>
</dbReference>
<organism evidence="1 2">
    <name type="scientific">Fontibacter flavus</name>
    <dbReference type="NCBI Taxonomy" id="654838"/>
    <lineage>
        <taxon>Bacteria</taxon>
        <taxon>Pseudomonadati</taxon>
        <taxon>Bacteroidota</taxon>
        <taxon>Cytophagia</taxon>
        <taxon>Cytophagales</taxon>
        <taxon>Cyclobacteriaceae</taxon>
        <taxon>Fontibacter</taxon>
    </lineage>
</organism>
<comment type="caution">
    <text evidence="1">The sequence shown here is derived from an EMBL/GenBank/DDBJ whole genome shotgun (WGS) entry which is preliminary data.</text>
</comment>